<name>A0A6A4USY8_AMPAM</name>
<feature type="compositionally biased region" description="Pro residues" evidence="1">
    <location>
        <begin position="352"/>
        <end position="365"/>
    </location>
</feature>
<feature type="compositionally biased region" description="Polar residues" evidence="1">
    <location>
        <begin position="396"/>
        <end position="406"/>
    </location>
</feature>
<feature type="region of interest" description="Disordered" evidence="1">
    <location>
        <begin position="420"/>
        <end position="474"/>
    </location>
</feature>
<accession>A0A6A4USY8</accession>
<dbReference type="EMBL" id="VIIS01002228">
    <property type="protein sequence ID" value="KAF0286797.1"/>
    <property type="molecule type" value="Genomic_DNA"/>
</dbReference>
<dbReference type="InterPro" id="IPR012340">
    <property type="entry name" value="NA-bd_OB-fold"/>
</dbReference>
<evidence type="ECO:0000313" key="3">
    <source>
        <dbReference type="Proteomes" id="UP000440578"/>
    </source>
</evidence>
<keyword evidence="3" id="KW-1185">Reference proteome</keyword>
<feature type="region of interest" description="Disordered" evidence="1">
    <location>
        <begin position="162"/>
        <end position="193"/>
    </location>
</feature>
<evidence type="ECO:0000256" key="1">
    <source>
        <dbReference type="SAM" id="MobiDB-lite"/>
    </source>
</evidence>
<dbReference type="Proteomes" id="UP000440578">
    <property type="component" value="Unassembled WGS sequence"/>
</dbReference>
<comment type="caution">
    <text evidence="2">The sequence shown here is derived from an EMBL/GenBank/DDBJ whole genome shotgun (WGS) entry which is preliminary data.</text>
</comment>
<reference evidence="2 3" key="1">
    <citation type="submission" date="2019-07" db="EMBL/GenBank/DDBJ databases">
        <title>Draft genome assembly of a fouling barnacle, Amphibalanus amphitrite (Darwin, 1854): The first reference genome for Thecostraca.</title>
        <authorList>
            <person name="Kim W."/>
        </authorList>
    </citation>
    <scope>NUCLEOTIDE SEQUENCE [LARGE SCALE GENOMIC DNA]</scope>
    <source>
        <strain evidence="2">SNU_AA5</strain>
        <tissue evidence="2">Soma without cirri and trophi</tissue>
    </source>
</reference>
<protein>
    <submittedName>
        <fullName evidence="2">Uncharacterized protein</fullName>
    </submittedName>
</protein>
<evidence type="ECO:0000313" key="2">
    <source>
        <dbReference type="EMBL" id="KAF0286797.1"/>
    </source>
</evidence>
<dbReference type="SUPFAM" id="SSF50249">
    <property type="entry name" value="Nucleic acid-binding proteins"/>
    <property type="match status" value="1"/>
</dbReference>
<gene>
    <name evidence="2" type="ORF">FJT64_014733</name>
</gene>
<dbReference type="AlphaFoldDB" id="A0A6A4USY8"/>
<feature type="region of interest" description="Disordered" evidence="1">
    <location>
        <begin position="257"/>
        <end position="406"/>
    </location>
</feature>
<dbReference type="Gene3D" id="2.40.50.140">
    <property type="entry name" value="Nucleic acid-binding proteins"/>
    <property type="match status" value="1"/>
</dbReference>
<proteinExistence type="predicted"/>
<organism evidence="2 3">
    <name type="scientific">Amphibalanus amphitrite</name>
    <name type="common">Striped barnacle</name>
    <name type="synonym">Balanus amphitrite</name>
    <dbReference type="NCBI Taxonomy" id="1232801"/>
    <lineage>
        <taxon>Eukaryota</taxon>
        <taxon>Metazoa</taxon>
        <taxon>Ecdysozoa</taxon>
        <taxon>Arthropoda</taxon>
        <taxon>Crustacea</taxon>
        <taxon>Multicrustacea</taxon>
        <taxon>Cirripedia</taxon>
        <taxon>Thoracica</taxon>
        <taxon>Thoracicalcarea</taxon>
        <taxon>Balanomorpha</taxon>
        <taxon>Balanoidea</taxon>
        <taxon>Balanidae</taxon>
        <taxon>Amphibalaninae</taxon>
        <taxon>Amphibalanus</taxon>
    </lineage>
</organism>
<sequence>MVVIKDPSCCAEDAPRSDFVVFGFVQSPADLPLPDGDHGLRVGNILRARHVKVEKHGNRPDGRVFRGAALTVFSGELHDPATPLGAAIPPPTVTDAERRRLEWLRRWWALEHSHQERISRAKDAQIGDLVRPGLYNIKCKLLALDEIGGRLFARVEDGTRCPLPCLEPRPDDPDDDPDAPMPSSPSESETTGLHQAGARFVQLFRVRVIDVLQDEDTALLAMSLSLKRTDEPLVRPLQLDSDEVADIRLRLEAMAASNPAADREQAPPPEESQTPAAPAPETCPQQPAAGTAASRVETENNRIETGTGTCQTQTGPSRTESSWHPDQQESMEVTEVPEAVAASNPAADREQAPPPVESQTPPSPAPEQRAPCPQQPVADTETSRADIGINRAETKTGGSQSESVSQADSILYPVQQESMEFTDTPSDLPAVSETADPPAVSQTADPPAVALDSPTSSVPASERFATPPQSPDGRHALTAAAFLSPVPFEDAGRPAGGAHSLRPLLMANCMQPECITQYLGAALPDQTDLNENLEPIYRCVRCRAEMPLGVALPLELHAIGGRGEPLHALLAGEAAEQLLGTTVTVTSLRVVHQRVMALMEATRSGLTGEVGLLPLDESHRRYMVVDTVLAGIAEG</sequence>
<feature type="compositionally biased region" description="Low complexity" evidence="1">
    <location>
        <begin position="305"/>
        <end position="315"/>
    </location>
</feature>